<name>A0A1Q4P6T4_SERMA</name>
<comment type="caution">
    <text evidence="1">The sequence shown here is derived from an EMBL/GenBank/DDBJ whole genome shotgun (WGS) entry which is preliminary data.</text>
</comment>
<evidence type="ECO:0000313" key="1">
    <source>
        <dbReference type="EMBL" id="OKB68782.1"/>
    </source>
</evidence>
<dbReference type="AlphaFoldDB" id="A0A1Q4P6T4"/>
<gene>
    <name evidence="1" type="ORF">BHU62_01675</name>
</gene>
<dbReference type="Proteomes" id="UP000185770">
    <property type="component" value="Unassembled WGS sequence"/>
</dbReference>
<dbReference type="EMBL" id="MJAO01000001">
    <property type="protein sequence ID" value="OKB68782.1"/>
    <property type="molecule type" value="Genomic_DNA"/>
</dbReference>
<accession>A0A1Q4P6T4</accession>
<evidence type="ECO:0000313" key="2">
    <source>
        <dbReference type="Proteomes" id="UP000185770"/>
    </source>
</evidence>
<reference evidence="1 2" key="1">
    <citation type="submission" date="2016-09" db="EMBL/GenBank/DDBJ databases">
        <title>Serratia marcescens MSU-97 and epiphytic antimycotic-producing bacteria.</title>
        <authorList>
            <person name="Matilla M.A."/>
        </authorList>
    </citation>
    <scope>NUCLEOTIDE SEQUENCE [LARGE SCALE GENOMIC DNA]</scope>
    <source>
        <strain evidence="1 2">MSU-97</strain>
    </source>
</reference>
<organism evidence="1 2">
    <name type="scientific">Serratia marcescens</name>
    <dbReference type="NCBI Taxonomy" id="615"/>
    <lineage>
        <taxon>Bacteria</taxon>
        <taxon>Pseudomonadati</taxon>
        <taxon>Pseudomonadota</taxon>
        <taxon>Gammaproteobacteria</taxon>
        <taxon>Enterobacterales</taxon>
        <taxon>Yersiniaceae</taxon>
        <taxon>Serratia</taxon>
    </lineage>
</organism>
<protein>
    <submittedName>
        <fullName evidence="1">Uncharacterized protein</fullName>
    </submittedName>
</protein>
<sequence length="68" mass="7719">MGGFFKKAIDKLKRFTALAVGIGNFPFPHPMPKEHGLTSNLRRQSAYGIDVIFFHYQDQIILTTHRGS</sequence>
<proteinExistence type="predicted"/>